<keyword evidence="2" id="KW-0472">Membrane</keyword>
<proteinExistence type="predicted"/>
<feature type="region of interest" description="Disordered" evidence="1">
    <location>
        <begin position="83"/>
        <end position="120"/>
    </location>
</feature>
<dbReference type="AlphaFoldDB" id="A0A221ST48"/>
<feature type="transmembrane region" description="Helical" evidence="2">
    <location>
        <begin position="54"/>
        <end position="72"/>
    </location>
</feature>
<keyword evidence="2" id="KW-0812">Transmembrane</keyword>
<gene>
    <name evidence="3" type="ORF">DFI_01195</name>
</gene>
<sequence>MNPWHWLTRPDPTPGFTTGKLLKLLARILIFAVIATVLSSLLQMTPLKPYLETWWGSLIFVLILYIPAAKLLSMNDMFVRPAPRGAAPGKAQTLSSAERRKERHRYAGVKKSAPRQGGRR</sequence>
<dbReference type="EMBL" id="CP021081">
    <property type="protein sequence ID" value="ASN79806.1"/>
    <property type="molecule type" value="Genomic_DNA"/>
</dbReference>
<evidence type="ECO:0000256" key="2">
    <source>
        <dbReference type="SAM" id="Phobius"/>
    </source>
</evidence>
<organism evidence="3 4">
    <name type="scientific">Deinococcus ficus</name>
    <dbReference type="NCBI Taxonomy" id="317577"/>
    <lineage>
        <taxon>Bacteria</taxon>
        <taxon>Thermotogati</taxon>
        <taxon>Deinococcota</taxon>
        <taxon>Deinococci</taxon>
        <taxon>Deinococcales</taxon>
        <taxon>Deinococcaceae</taxon>
        <taxon>Deinococcus</taxon>
    </lineage>
</organism>
<evidence type="ECO:0000313" key="3">
    <source>
        <dbReference type="EMBL" id="ASN79806.1"/>
    </source>
</evidence>
<name>A0A221ST48_9DEIO</name>
<feature type="transmembrane region" description="Helical" evidence="2">
    <location>
        <begin position="21"/>
        <end position="42"/>
    </location>
</feature>
<dbReference type="RefSeq" id="WP_027463571.1">
    <property type="nucleotide sequence ID" value="NZ_CP021081.1"/>
</dbReference>
<reference evidence="3 4" key="1">
    <citation type="submission" date="2017-05" db="EMBL/GenBank/DDBJ databases">
        <title>The complete genome sequence of Deinococcus ficus isolated from the rhizosphere of the Ficus religiosa L. in Taiwan.</title>
        <authorList>
            <person name="Wu K.-M."/>
            <person name="Liao T.-L."/>
            <person name="Liu Y.-M."/>
            <person name="Young C.-C."/>
            <person name="Tsai S.-F."/>
        </authorList>
    </citation>
    <scope>NUCLEOTIDE SEQUENCE [LARGE SCALE GENOMIC DNA]</scope>
    <source>
        <strain evidence="3 4">CC-FR2-10</strain>
    </source>
</reference>
<evidence type="ECO:0000313" key="4">
    <source>
        <dbReference type="Proteomes" id="UP000259030"/>
    </source>
</evidence>
<dbReference type="Proteomes" id="UP000259030">
    <property type="component" value="Chromosome"/>
</dbReference>
<dbReference type="STRING" id="317577.GCA_000419625_00909"/>
<accession>A0A221ST48</accession>
<protein>
    <submittedName>
        <fullName evidence="3">Uncharacterized protein</fullName>
    </submittedName>
</protein>
<dbReference type="KEGG" id="dfc:DFI_01195"/>
<keyword evidence="4" id="KW-1185">Reference proteome</keyword>
<keyword evidence="2" id="KW-1133">Transmembrane helix</keyword>
<evidence type="ECO:0000256" key="1">
    <source>
        <dbReference type="SAM" id="MobiDB-lite"/>
    </source>
</evidence>